<gene>
    <name evidence="2" type="ORF">COX64_01090</name>
</gene>
<dbReference type="AlphaFoldDB" id="A0A2M7W2P9"/>
<comment type="caution">
    <text evidence="2">The sequence shown here is derived from an EMBL/GenBank/DDBJ whole genome shotgun (WGS) entry which is preliminary data.</text>
</comment>
<protein>
    <recommendedName>
        <fullName evidence="1">DDH domain-containing protein</fullName>
    </recommendedName>
</protein>
<evidence type="ECO:0000313" key="2">
    <source>
        <dbReference type="EMBL" id="PJA15136.1"/>
    </source>
</evidence>
<dbReference type="PANTHER" id="PTHR47618:SF1">
    <property type="entry name" value="BIFUNCTIONAL OLIGORIBONUCLEASE AND PAP PHOSPHATASE NRNA"/>
    <property type="match status" value="1"/>
</dbReference>
<reference evidence="3" key="1">
    <citation type="submission" date="2017-09" db="EMBL/GenBank/DDBJ databases">
        <title>Depth-based differentiation of microbial function through sediment-hosted aquifers and enrichment of novel symbionts in the deep terrestrial subsurface.</title>
        <authorList>
            <person name="Probst A.J."/>
            <person name="Ladd B."/>
            <person name="Jarett J.K."/>
            <person name="Geller-Mcgrath D.E."/>
            <person name="Sieber C.M.K."/>
            <person name="Emerson J.B."/>
            <person name="Anantharaman K."/>
            <person name="Thomas B.C."/>
            <person name="Malmstrom R."/>
            <person name="Stieglmeier M."/>
            <person name="Klingl A."/>
            <person name="Woyke T."/>
            <person name="Ryan C.M."/>
            <person name="Banfield J.F."/>
        </authorList>
    </citation>
    <scope>NUCLEOTIDE SEQUENCE [LARGE SCALE GENOMIC DNA]</scope>
</reference>
<dbReference type="InterPro" id="IPR001667">
    <property type="entry name" value="DDH_dom"/>
</dbReference>
<dbReference type="Gene3D" id="3.90.1640.10">
    <property type="entry name" value="inorganic pyrophosphatase (n-terminal core)"/>
    <property type="match status" value="1"/>
</dbReference>
<dbReference type="Pfam" id="PF01368">
    <property type="entry name" value="DHH"/>
    <property type="match status" value="1"/>
</dbReference>
<dbReference type="InterPro" id="IPR038763">
    <property type="entry name" value="DHH_sf"/>
</dbReference>
<name>A0A2M7W2P9_9BACT</name>
<proteinExistence type="predicted"/>
<accession>A0A2M7W2P9</accession>
<dbReference type="Gene3D" id="3.10.310.30">
    <property type="match status" value="1"/>
</dbReference>
<dbReference type="InterPro" id="IPR051319">
    <property type="entry name" value="Oligoribo/pAp-PDE_c-di-AMP_PDE"/>
</dbReference>
<feature type="domain" description="DDH" evidence="1">
    <location>
        <begin position="17"/>
        <end position="170"/>
    </location>
</feature>
<organism evidence="2 3">
    <name type="scientific">Candidatus Dojkabacteria bacterium CG_4_10_14_0_2_um_filter_Dojkabacteria_WS6_41_15</name>
    <dbReference type="NCBI Taxonomy" id="2014249"/>
    <lineage>
        <taxon>Bacteria</taxon>
        <taxon>Candidatus Dojkabacteria</taxon>
    </lineage>
</organism>
<dbReference type="Proteomes" id="UP000228952">
    <property type="component" value="Unassembled WGS sequence"/>
</dbReference>
<dbReference type="EMBL" id="PFQB01000024">
    <property type="protein sequence ID" value="PJA15136.1"/>
    <property type="molecule type" value="Genomic_DNA"/>
</dbReference>
<evidence type="ECO:0000313" key="3">
    <source>
        <dbReference type="Proteomes" id="UP000228952"/>
    </source>
</evidence>
<evidence type="ECO:0000259" key="1">
    <source>
        <dbReference type="Pfam" id="PF01368"/>
    </source>
</evidence>
<dbReference type="SUPFAM" id="SSF64182">
    <property type="entry name" value="DHH phosphoesterases"/>
    <property type="match status" value="1"/>
</dbReference>
<sequence>MTSTETMILELITNAKRILVFSHIRPDWDAFASALLTTELIKTSFPDKEIATAIEKGSITNGNYLPNFDSIITGNAVEVIKAFSPDLIIITDCPTLSRISFDSEAITGFYTSSHIATVGLDHHELVTTTAPTYMSNHGYNAGVEEIFTLFVKTFGFKETPNALKLLAAGIIGDTNNFLFMKGSYAQTFAYASYLLEHGIDFAEIDRQQNRYESIHILIIGEFLKNLTVTEFITYTFVSDKFYGVHPEINRDKYTESKEIFQLHFIRQVSDNKIVFLLYPEVPGYKGSLRSISDTYDTTVFAKYLNGGGHKTASGFKLIEPKTITEGIETVLTAINTHKQEALIH</sequence>
<dbReference type="PANTHER" id="PTHR47618">
    <property type="entry name" value="BIFUNCTIONAL OLIGORIBONUCLEASE AND PAP PHOSPHATASE NRNA"/>
    <property type="match status" value="1"/>
</dbReference>